<name>A0A1Y2BQ40_9FUNG</name>
<evidence type="ECO:0000256" key="1">
    <source>
        <dbReference type="SAM" id="MobiDB-lite"/>
    </source>
</evidence>
<dbReference type="OrthoDB" id="333176at2759"/>
<sequence>MTSSTTQQTTQQTKRNRRFAYLSRLHSDPSSHSTSDPSFFFSDSAIRSRAPHLFDNYISRYIPPSEKQKPFEASVKLVDRMYFDMDEREYLEALGVDMEGNEIPLDDLELREEEEFDSDDEEGRLNYQDTLRRQKVQRALNRSLGQTRAPTGKEEYQEVSVEERQRLREELVTIMKERFLDGGDAEFFDYSFVDDDEELDDLKVMERDVQERYFDGMDGDSPTDDVENGQIDTGSSSMSVENDGRRIGSGNRRTKQEWANVWDTQGSVNDAEYDY</sequence>
<dbReference type="InterPro" id="IPR040233">
    <property type="entry name" value="CCD97-like_C"/>
</dbReference>
<accession>A0A1Y2BQ40</accession>
<organism evidence="3 4">
    <name type="scientific">Rhizoclosmatium globosum</name>
    <dbReference type="NCBI Taxonomy" id="329046"/>
    <lineage>
        <taxon>Eukaryota</taxon>
        <taxon>Fungi</taxon>
        <taxon>Fungi incertae sedis</taxon>
        <taxon>Chytridiomycota</taxon>
        <taxon>Chytridiomycota incertae sedis</taxon>
        <taxon>Chytridiomycetes</taxon>
        <taxon>Chytridiales</taxon>
        <taxon>Chytriomycetaceae</taxon>
        <taxon>Rhizoclosmatium</taxon>
    </lineage>
</organism>
<keyword evidence="4" id="KW-1185">Reference proteome</keyword>
<dbReference type="Proteomes" id="UP000193642">
    <property type="component" value="Unassembled WGS sequence"/>
</dbReference>
<dbReference type="AlphaFoldDB" id="A0A1Y2BQ40"/>
<evidence type="ECO:0000313" key="4">
    <source>
        <dbReference type="Proteomes" id="UP000193642"/>
    </source>
</evidence>
<feature type="region of interest" description="Disordered" evidence="1">
    <location>
        <begin position="214"/>
        <end position="260"/>
    </location>
</feature>
<proteinExistence type="predicted"/>
<dbReference type="PANTHER" id="PTHR31840">
    <property type="entry name" value="COILED-COIL DOMAIN-CONTAINING PROTEIN 97"/>
    <property type="match status" value="1"/>
</dbReference>
<gene>
    <name evidence="3" type="ORF">BCR33DRAFT_721798</name>
</gene>
<dbReference type="InterPro" id="IPR018613">
    <property type="entry name" value="Ccdc97-like"/>
</dbReference>
<dbReference type="Pfam" id="PF09747">
    <property type="entry name" value="CCD97-like_C"/>
    <property type="match status" value="1"/>
</dbReference>
<reference evidence="3 4" key="1">
    <citation type="submission" date="2016-07" db="EMBL/GenBank/DDBJ databases">
        <title>Pervasive Adenine N6-methylation of Active Genes in Fungi.</title>
        <authorList>
            <consortium name="DOE Joint Genome Institute"/>
            <person name="Mondo S.J."/>
            <person name="Dannebaum R.O."/>
            <person name="Kuo R.C."/>
            <person name="Labutti K."/>
            <person name="Haridas S."/>
            <person name="Kuo A."/>
            <person name="Salamov A."/>
            <person name="Ahrendt S.R."/>
            <person name="Lipzen A."/>
            <person name="Sullivan W."/>
            <person name="Andreopoulos W.B."/>
            <person name="Clum A."/>
            <person name="Lindquist E."/>
            <person name="Daum C."/>
            <person name="Ramamoorthy G.K."/>
            <person name="Gryganskyi A."/>
            <person name="Culley D."/>
            <person name="Magnuson J.K."/>
            <person name="James T.Y."/>
            <person name="O'Malley M.A."/>
            <person name="Stajich J.E."/>
            <person name="Spatafora J.W."/>
            <person name="Visel A."/>
            <person name="Grigoriev I.V."/>
        </authorList>
    </citation>
    <scope>NUCLEOTIDE SEQUENCE [LARGE SCALE GENOMIC DNA]</scope>
    <source>
        <strain evidence="3 4">JEL800</strain>
    </source>
</reference>
<feature type="domain" description="CCD97-like C-terminal" evidence="2">
    <location>
        <begin position="16"/>
        <end position="215"/>
    </location>
</feature>
<dbReference type="EMBL" id="MCGO01000053">
    <property type="protein sequence ID" value="ORY36871.1"/>
    <property type="molecule type" value="Genomic_DNA"/>
</dbReference>
<evidence type="ECO:0000259" key="2">
    <source>
        <dbReference type="Pfam" id="PF09747"/>
    </source>
</evidence>
<dbReference type="STRING" id="329046.A0A1Y2BQ40"/>
<comment type="caution">
    <text evidence="3">The sequence shown here is derived from an EMBL/GenBank/DDBJ whole genome shotgun (WGS) entry which is preliminary data.</text>
</comment>
<protein>
    <recommendedName>
        <fullName evidence="2">CCD97-like C-terminal domain-containing protein</fullName>
    </recommendedName>
</protein>
<feature type="compositionally biased region" description="Polar residues" evidence="1">
    <location>
        <begin position="230"/>
        <end position="240"/>
    </location>
</feature>
<evidence type="ECO:0000313" key="3">
    <source>
        <dbReference type="EMBL" id="ORY36871.1"/>
    </source>
</evidence>
<dbReference type="PANTHER" id="PTHR31840:SF1">
    <property type="entry name" value="COILED-COIL DOMAIN-CONTAINING PROTEIN 97"/>
    <property type="match status" value="1"/>
</dbReference>
<feature type="compositionally biased region" description="Acidic residues" evidence="1">
    <location>
        <begin position="217"/>
        <end position="227"/>
    </location>
</feature>